<dbReference type="InterPro" id="IPR039987">
    <property type="entry name" value="PGRL1"/>
</dbReference>
<reference evidence="1" key="1">
    <citation type="submission" date="2020-03" db="EMBL/GenBank/DDBJ databases">
        <authorList>
            <person name="Zhang R."/>
        </authorList>
    </citation>
    <scope>NUCLEOTIDE SEQUENCE</scope>
</reference>
<protein>
    <submittedName>
        <fullName evidence="1">Uncharacterized protein</fullName>
    </submittedName>
</protein>
<evidence type="ECO:0000313" key="1">
    <source>
        <dbReference type="EMBL" id="NUU89914.1"/>
    </source>
</evidence>
<dbReference type="GO" id="GO:0016730">
    <property type="term" value="F:oxidoreductase activity, acting on iron-sulfur proteins as donors"/>
    <property type="evidence" value="ECO:0007669"/>
    <property type="project" value="InterPro"/>
</dbReference>
<dbReference type="PANTHER" id="PTHR31032">
    <property type="entry name" value="PGR5-LIKE PROTEIN 1B, CHLOROPLASTIC"/>
    <property type="match status" value="1"/>
</dbReference>
<proteinExistence type="predicted"/>
<organism evidence="1">
    <name type="scientific">Populus davidiana</name>
    <dbReference type="NCBI Taxonomy" id="266767"/>
    <lineage>
        <taxon>Eukaryota</taxon>
        <taxon>Viridiplantae</taxon>
        <taxon>Streptophyta</taxon>
        <taxon>Embryophyta</taxon>
        <taxon>Tracheophyta</taxon>
        <taxon>Spermatophyta</taxon>
        <taxon>Magnoliopsida</taxon>
        <taxon>eudicotyledons</taxon>
        <taxon>Gunneridae</taxon>
        <taxon>Pentapetalae</taxon>
        <taxon>rosids</taxon>
        <taxon>fabids</taxon>
        <taxon>Malpighiales</taxon>
        <taxon>Salicaceae</taxon>
        <taxon>Saliceae</taxon>
        <taxon>Populus</taxon>
    </lineage>
</organism>
<accession>A0A6M2EXV4</accession>
<sequence>MAGTCTFISRHVIELSSNNRASRTWGGGGGASFCWARISAMNSNGLSSTREVALSPEGPSCIFVGPIETASQETLEALYCQARDAYYSGKPLIIDDMFDRVEVITLITYICESNFGFRRHSNSLPQQLFEAVKIAVVWFQICCQVPSLQS</sequence>
<dbReference type="PANTHER" id="PTHR31032:SF2">
    <property type="entry name" value="PGR5-LIKE A PROTEIN"/>
    <property type="match status" value="1"/>
</dbReference>
<name>A0A6M2EXV4_9ROSI</name>
<dbReference type="GO" id="GO:0009535">
    <property type="term" value="C:chloroplast thylakoid membrane"/>
    <property type="evidence" value="ECO:0007669"/>
    <property type="project" value="InterPro"/>
</dbReference>
<dbReference type="AlphaFoldDB" id="A0A6M2EXV4"/>
<dbReference type="GO" id="GO:0009773">
    <property type="term" value="P:photosynthetic electron transport in photosystem I"/>
    <property type="evidence" value="ECO:0007669"/>
    <property type="project" value="InterPro"/>
</dbReference>
<dbReference type="EMBL" id="GILB01009581">
    <property type="protein sequence ID" value="NUU89914.1"/>
    <property type="molecule type" value="Transcribed_RNA"/>
</dbReference>